<evidence type="ECO:0000313" key="1">
    <source>
        <dbReference type="EMBL" id="SIQ41162.1"/>
    </source>
</evidence>
<dbReference type="RefSeq" id="WP_139327169.1">
    <property type="nucleotide sequence ID" value="NZ_FTMN01000004.1"/>
</dbReference>
<gene>
    <name evidence="1" type="ORF">SAMN05421647_104303</name>
</gene>
<accession>A0A1N6SJL5</accession>
<reference evidence="1 2" key="1">
    <citation type="submission" date="2017-01" db="EMBL/GenBank/DDBJ databases">
        <authorList>
            <person name="Mah S.A."/>
            <person name="Swanson W.J."/>
            <person name="Moy G.W."/>
            <person name="Vacquier V.D."/>
        </authorList>
    </citation>
    <scope>NUCLEOTIDE SEQUENCE [LARGE SCALE GENOMIC DNA]</scope>
    <source>
        <strain evidence="1 2">DSM 7027</strain>
    </source>
</reference>
<dbReference type="eggNOG" id="ENOG5032XDG">
    <property type="taxonomic scope" value="Bacteria"/>
</dbReference>
<dbReference type="InterPro" id="IPR048156">
    <property type="entry name" value="PA2817-like"/>
</dbReference>
<proteinExistence type="predicted"/>
<dbReference type="NCBIfam" id="NF041512">
    <property type="entry name" value="PA2817_fam"/>
    <property type="match status" value="1"/>
</dbReference>
<dbReference type="EMBL" id="FTMN01000004">
    <property type="protein sequence ID" value="SIQ41162.1"/>
    <property type="molecule type" value="Genomic_DNA"/>
</dbReference>
<evidence type="ECO:0000313" key="2">
    <source>
        <dbReference type="Proteomes" id="UP000186895"/>
    </source>
</evidence>
<keyword evidence="2" id="KW-1185">Reference proteome</keyword>
<evidence type="ECO:0008006" key="3">
    <source>
        <dbReference type="Google" id="ProtNLM"/>
    </source>
</evidence>
<name>A0A1N6SJL5_9GAMM</name>
<dbReference type="AlphaFoldDB" id="A0A1N6SJL5"/>
<protein>
    <recommendedName>
        <fullName evidence="3">Dehydrogenase</fullName>
    </recommendedName>
</protein>
<dbReference type="STRING" id="49186.SAMN05421647_104303"/>
<dbReference type="Proteomes" id="UP000186895">
    <property type="component" value="Unassembled WGS sequence"/>
</dbReference>
<organism evidence="1 2">
    <name type="scientific">Marinobacterium stanieri</name>
    <dbReference type="NCBI Taxonomy" id="49186"/>
    <lineage>
        <taxon>Bacteria</taxon>
        <taxon>Pseudomonadati</taxon>
        <taxon>Pseudomonadota</taxon>
        <taxon>Gammaproteobacteria</taxon>
        <taxon>Oceanospirillales</taxon>
        <taxon>Oceanospirillaceae</taxon>
        <taxon>Marinobacterium</taxon>
    </lineage>
</organism>
<sequence length="168" mass="19390">MKIQPKPSIVPLPAPRFLPRRTRTKLLPLEPCVTNSHAFHLNLLKIAYNNLTQQADFKDDQVESVNIEFLNQFASLVEAYEQHQPGAYDQGQDVLVRMVRSYPQYVHLVARDLFWLFGGECLHFMSDEEIGQFQQLDEALSEAEAQQHEVDYLQLRQAVLDPGSDTRH</sequence>